<sequence>MASDHDVPSTSRTAAERYEELIFKMRTQPVLQKAGESFPYTPQQKKKKNPDMVSLSDLQSADNRLGNTNWCFCGNCVPMPTTTESICCLEEPAIEIKIPEGGHCVTECQHFDTHFTNKEQADLNLKMQCWNMKKKPKESEYLRGLRKASYRCFTAWVYGYLGSGIRKPIPACAVKAIRSAFPDPKGKYIGFLSVCDYAAEDMIFE</sequence>
<dbReference type="Xenbase" id="XB-GENE-29097015">
    <property type="gene designation" value="LOC116411082"/>
</dbReference>
<dbReference type="GeneID" id="116411082"/>
<dbReference type="PANTHER" id="PTHR36981:SF13">
    <property type="entry name" value="P2X PURINOCEPTOR 7-LIKE ISOFORM X1"/>
    <property type="match status" value="1"/>
</dbReference>
<dbReference type="PANTHER" id="PTHR36981">
    <property type="entry name" value="ZGC:195170"/>
    <property type="match status" value="1"/>
</dbReference>
<dbReference type="InterPro" id="IPR046815">
    <property type="entry name" value="P2RX7_C"/>
</dbReference>
<name>A0A8J1JP73_XENTR</name>
<feature type="region of interest" description="Disordered" evidence="1">
    <location>
        <begin position="33"/>
        <end position="53"/>
    </location>
</feature>
<dbReference type="AlphaFoldDB" id="A0A8J1JP73"/>
<feature type="domain" description="P2X purinoreceptor 7 intracellular" evidence="2">
    <location>
        <begin position="43"/>
        <end position="191"/>
    </location>
</feature>
<organism evidence="3 4">
    <name type="scientific">Xenopus tropicalis</name>
    <name type="common">Western clawed frog</name>
    <name type="synonym">Silurana tropicalis</name>
    <dbReference type="NCBI Taxonomy" id="8364"/>
    <lineage>
        <taxon>Eukaryota</taxon>
        <taxon>Metazoa</taxon>
        <taxon>Chordata</taxon>
        <taxon>Craniata</taxon>
        <taxon>Vertebrata</taxon>
        <taxon>Euteleostomi</taxon>
        <taxon>Amphibia</taxon>
        <taxon>Batrachia</taxon>
        <taxon>Anura</taxon>
        <taxon>Pipoidea</taxon>
        <taxon>Pipidae</taxon>
        <taxon>Xenopodinae</taxon>
        <taxon>Xenopus</taxon>
        <taxon>Silurana</taxon>
    </lineage>
</organism>
<evidence type="ECO:0000313" key="4">
    <source>
        <dbReference type="RefSeq" id="XP_031758835.1"/>
    </source>
</evidence>
<gene>
    <name evidence="4 5" type="primary">LOC116411082</name>
</gene>
<dbReference type="Pfam" id="PF20478">
    <property type="entry name" value="P2RX7_C"/>
    <property type="match status" value="1"/>
</dbReference>
<dbReference type="OMA" id="CICCTEV"/>
<evidence type="ECO:0000259" key="2">
    <source>
        <dbReference type="Pfam" id="PF20478"/>
    </source>
</evidence>
<dbReference type="AGR" id="Xenbase:XB-GENE-29097015"/>
<evidence type="ECO:0000313" key="3">
    <source>
        <dbReference type="Proteomes" id="UP000008143"/>
    </source>
</evidence>
<dbReference type="RefSeq" id="XP_031758835.1">
    <property type="nucleotide sequence ID" value="XM_031902975.1"/>
</dbReference>
<evidence type="ECO:0000256" key="1">
    <source>
        <dbReference type="SAM" id="MobiDB-lite"/>
    </source>
</evidence>
<dbReference type="Proteomes" id="UP000008143">
    <property type="component" value="Chromosome 5"/>
</dbReference>
<dbReference type="OrthoDB" id="9898708at2759"/>
<dbReference type="KEGG" id="xtr:116411082"/>
<evidence type="ECO:0000313" key="5">
    <source>
        <dbReference type="Xenbase" id="XB-GENE-29097015"/>
    </source>
</evidence>
<accession>A0A8J1JP73</accession>
<keyword evidence="3" id="KW-1185">Reference proteome</keyword>
<protein>
    <submittedName>
        <fullName evidence="4">P2X purinoceptor 7-like isoform X1</fullName>
    </submittedName>
</protein>
<reference evidence="4" key="1">
    <citation type="submission" date="2025-08" db="UniProtKB">
        <authorList>
            <consortium name="RefSeq"/>
        </authorList>
    </citation>
    <scope>IDENTIFICATION</scope>
    <source>
        <strain evidence="4">Nigerian</strain>
        <tissue evidence="4">Liver and blood</tissue>
    </source>
</reference>
<proteinExistence type="predicted"/>